<name>A0A0P6S734_9STRE</name>
<sequence length="172" mass="19236">MINCKYKLRKLSVGLVSVGTMFMSTTVMGEVVANQAINNEVLARKAADSQPNATATKTSELTDSSRTTETQPVLATQSNLASAKVNSEQTEDKKTSQLQKVAKRVLLKTLKPLNRLVIHQNKKMNHNLWKLINLSLIKKRQNLASQIRKIILKNSLKTAMINNVKFLMSLEM</sequence>
<evidence type="ECO:0000313" key="4">
    <source>
        <dbReference type="Proteomes" id="UP000049578"/>
    </source>
</evidence>
<evidence type="ECO:0000256" key="1">
    <source>
        <dbReference type="SAM" id="MobiDB-lite"/>
    </source>
</evidence>
<dbReference type="PATRIC" id="fig|119224.3.peg.1374"/>
<proteinExistence type="predicted"/>
<dbReference type="EMBL" id="LHQM01000005">
    <property type="protein sequence ID" value="KPJ23037.1"/>
    <property type="molecule type" value="Genomic_DNA"/>
</dbReference>
<feature type="region of interest" description="Disordered" evidence="1">
    <location>
        <begin position="45"/>
        <end position="72"/>
    </location>
</feature>
<evidence type="ECO:0000313" key="3">
    <source>
        <dbReference type="EMBL" id="KPJ23037.1"/>
    </source>
</evidence>
<dbReference type="Proteomes" id="UP000049578">
    <property type="component" value="Unassembled WGS sequence"/>
</dbReference>
<accession>A0A0P6S734</accession>
<evidence type="ECO:0000256" key="2">
    <source>
        <dbReference type="SAM" id="SignalP"/>
    </source>
</evidence>
<feature type="signal peptide" evidence="2">
    <location>
        <begin position="1"/>
        <end position="29"/>
    </location>
</feature>
<keyword evidence="2" id="KW-0732">Signal</keyword>
<organism evidence="3 4">
    <name type="scientific">Streptococcus phocae</name>
    <dbReference type="NCBI Taxonomy" id="119224"/>
    <lineage>
        <taxon>Bacteria</taxon>
        <taxon>Bacillati</taxon>
        <taxon>Bacillota</taxon>
        <taxon>Bacilli</taxon>
        <taxon>Lactobacillales</taxon>
        <taxon>Streptococcaceae</taxon>
        <taxon>Streptococcus</taxon>
    </lineage>
</organism>
<evidence type="ECO:0008006" key="5">
    <source>
        <dbReference type="Google" id="ProtNLM"/>
    </source>
</evidence>
<dbReference type="STRING" id="119224.AKK44_01245"/>
<protein>
    <recommendedName>
        <fullName evidence="5">YSIRK Gram-positive signal peptide domain-containing protein</fullName>
    </recommendedName>
</protein>
<gene>
    <name evidence="3" type="ORF">AKK44_01245</name>
</gene>
<comment type="caution">
    <text evidence="3">The sequence shown here is derived from an EMBL/GenBank/DDBJ whole genome shotgun (WGS) entry which is preliminary data.</text>
</comment>
<keyword evidence="4" id="KW-1185">Reference proteome</keyword>
<dbReference type="AlphaFoldDB" id="A0A0P6S734"/>
<reference evidence="3 4" key="1">
    <citation type="submission" date="2015-08" db="EMBL/GenBank/DDBJ databases">
        <title>Genome sequence of Streptococcus phocae subsp. phocae ATCC 51973T isolated from liver specimen obtained from seal.</title>
        <authorList>
            <person name="Avendano-Herrera R."/>
        </authorList>
    </citation>
    <scope>NUCLEOTIDE SEQUENCE [LARGE SCALE GENOMIC DNA]</scope>
    <source>
        <strain evidence="3 4">ATCC 51973</strain>
    </source>
</reference>
<feature type="chain" id="PRO_5039165940" description="YSIRK Gram-positive signal peptide domain-containing protein" evidence="2">
    <location>
        <begin position="30"/>
        <end position="172"/>
    </location>
</feature>
<dbReference type="RefSeq" id="WP_054278163.1">
    <property type="nucleotide sequence ID" value="NZ_LHQM01000005.1"/>
</dbReference>
<feature type="compositionally biased region" description="Polar residues" evidence="1">
    <location>
        <begin position="49"/>
        <end position="72"/>
    </location>
</feature>